<keyword evidence="4" id="KW-1015">Disulfide bond</keyword>
<dbReference type="InterPro" id="IPR050751">
    <property type="entry name" value="ECM_structural_protein"/>
</dbReference>
<gene>
    <name evidence="7" type="ORF">OS493_024604</name>
</gene>
<evidence type="ECO:0000259" key="6">
    <source>
        <dbReference type="SMART" id="SM00181"/>
    </source>
</evidence>
<feature type="domain" description="EGF-like" evidence="6">
    <location>
        <begin position="49"/>
        <end position="88"/>
    </location>
</feature>
<evidence type="ECO:0000313" key="7">
    <source>
        <dbReference type="EMBL" id="KAJ7390566.1"/>
    </source>
</evidence>
<evidence type="ECO:0000256" key="4">
    <source>
        <dbReference type="ARBA" id="ARBA00023157"/>
    </source>
</evidence>
<protein>
    <recommendedName>
        <fullName evidence="9">EGF-like domain-containing protein</fullName>
    </recommendedName>
</protein>
<dbReference type="SMART" id="SM00181">
    <property type="entry name" value="EGF"/>
    <property type="match status" value="2"/>
</dbReference>
<comment type="caution">
    <text evidence="7">The sequence shown here is derived from an EMBL/GenBank/DDBJ whole genome shotgun (WGS) entry which is preliminary data.</text>
</comment>
<name>A0A9X0D8K6_9CNID</name>
<dbReference type="Pfam" id="PF14670">
    <property type="entry name" value="FXa_inhibition"/>
    <property type="match status" value="1"/>
</dbReference>
<keyword evidence="8" id="KW-1185">Reference proteome</keyword>
<dbReference type="CDD" id="cd00054">
    <property type="entry name" value="EGF_CA"/>
    <property type="match status" value="1"/>
</dbReference>
<feature type="domain" description="EGF-like" evidence="6">
    <location>
        <begin position="92"/>
        <end position="138"/>
    </location>
</feature>
<evidence type="ECO:0000259" key="5">
    <source>
        <dbReference type="SMART" id="SM00179"/>
    </source>
</evidence>
<dbReference type="SUPFAM" id="SSF57196">
    <property type="entry name" value="EGF/Laminin"/>
    <property type="match status" value="2"/>
</dbReference>
<dbReference type="Gene3D" id="2.10.25.10">
    <property type="entry name" value="Laminin"/>
    <property type="match status" value="2"/>
</dbReference>
<evidence type="ECO:0000256" key="3">
    <source>
        <dbReference type="ARBA" id="ARBA00022737"/>
    </source>
</evidence>
<evidence type="ECO:0008006" key="9">
    <source>
        <dbReference type="Google" id="ProtNLM"/>
    </source>
</evidence>
<dbReference type="InterPro" id="IPR049883">
    <property type="entry name" value="NOTCH1_EGF-like"/>
</dbReference>
<evidence type="ECO:0000256" key="2">
    <source>
        <dbReference type="ARBA" id="ARBA00022729"/>
    </source>
</evidence>
<dbReference type="InterPro" id="IPR000742">
    <property type="entry name" value="EGF"/>
</dbReference>
<proteinExistence type="predicted"/>
<organism evidence="7 8">
    <name type="scientific">Desmophyllum pertusum</name>
    <dbReference type="NCBI Taxonomy" id="174260"/>
    <lineage>
        <taxon>Eukaryota</taxon>
        <taxon>Metazoa</taxon>
        <taxon>Cnidaria</taxon>
        <taxon>Anthozoa</taxon>
        <taxon>Hexacorallia</taxon>
        <taxon>Scleractinia</taxon>
        <taxon>Caryophylliina</taxon>
        <taxon>Caryophylliidae</taxon>
        <taxon>Desmophyllum</taxon>
    </lineage>
</organism>
<dbReference type="AlphaFoldDB" id="A0A9X0D8K6"/>
<dbReference type="InterPro" id="IPR001881">
    <property type="entry name" value="EGF-like_Ca-bd_dom"/>
</dbReference>
<feature type="non-terminal residue" evidence="7">
    <location>
        <position position="138"/>
    </location>
</feature>
<dbReference type="Pfam" id="PF07645">
    <property type="entry name" value="EGF_CA"/>
    <property type="match status" value="1"/>
</dbReference>
<dbReference type="GO" id="GO:0005509">
    <property type="term" value="F:calcium ion binding"/>
    <property type="evidence" value="ECO:0007669"/>
    <property type="project" value="InterPro"/>
</dbReference>
<dbReference type="EMBL" id="MU825415">
    <property type="protein sequence ID" value="KAJ7390566.1"/>
    <property type="molecule type" value="Genomic_DNA"/>
</dbReference>
<sequence>MDAITVGHVYLPTDVVVLLDGVVLLVVSVGPEQPKIMDNSLGTLGDVNECLSNNGGCQHRCVNRRGANRTCACYQGYKSNPYDNRRCIDVNECHTGRVCSCGFTGSGNVCGARCTNTVGSFRCSCGNGYSLQRGTVCI</sequence>
<evidence type="ECO:0000313" key="8">
    <source>
        <dbReference type="Proteomes" id="UP001163046"/>
    </source>
</evidence>
<dbReference type="OrthoDB" id="5951861at2759"/>
<feature type="domain" description="EGF-like calcium-binding" evidence="5">
    <location>
        <begin position="46"/>
        <end position="88"/>
    </location>
</feature>
<accession>A0A9X0D8K6</accession>
<evidence type="ECO:0000256" key="1">
    <source>
        <dbReference type="ARBA" id="ARBA00022536"/>
    </source>
</evidence>
<feature type="domain" description="EGF-like calcium-binding" evidence="5">
    <location>
        <begin position="89"/>
        <end position="138"/>
    </location>
</feature>
<keyword evidence="1" id="KW-0245">EGF-like domain</keyword>
<keyword evidence="3" id="KW-0677">Repeat</keyword>
<dbReference type="Proteomes" id="UP001163046">
    <property type="component" value="Unassembled WGS sequence"/>
</dbReference>
<dbReference type="SMART" id="SM00179">
    <property type="entry name" value="EGF_CA"/>
    <property type="match status" value="2"/>
</dbReference>
<dbReference type="PANTHER" id="PTHR24034:SF209">
    <property type="entry name" value="EGF-LIKE DOMAIN-CONTAINING PROTEIN"/>
    <property type="match status" value="1"/>
</dbReference>
<dbReference type="PANTHER" id="PTHR24034">
    <property type="entry name" value="EGF-LIKE DOMAIN-CONTAINING PROTEIN"/>
    <property type="match status" value="1"/>
</dbReference>
<reference evidence="7" key="1">
    <citation type="submission" date="2023-01" db="EMBL/GenBank/DDBJ databases">
        <title>Genome assembly of the deep-sea coral Lophelia pertusa.</title>
        <authorList>
            <person name="Herrera S."/>
            <person name="Cordes E."/>
        </authorList>
    </citation>
    <scope>NUCLEOTIDE SEQUENCE</scope>
    <source>
        <strain evidence="7">USNM1676648</strain>
        <tissue evidence="7">Polyp</tissue>
    </source>
</reference>
<keyword evidence="2" id="KW-0732">Signal</keyword>